<dbReference type="EMBL" id="DTHB01000060">
    <property type="protein sequence ID" value="HGB15637.1"/>
    <property type="molecule type" value="Genomic_DNA"/>
</dbReference>
<organism evidence="1">
    <name type="scientific">Desulfobacca acetoxidans</name>
    <dbReference type="NCBI Taxonomy" id="60893"/>
    <lineage>
        <taxon>Bacteria</taxon>
        <taxon>Pseudomonadati</taxon>
        <taxon>Thermodesulfobacteriota</taxon>
        <taxon>Desulfobaccia</taxon>
        <taxon>Desulfobaccales</taxon>
        <taxon>Desulfobaccaceae</taxon>
        <taxon>Desulfobacca</taxon>
    </lineage>
</organism>
<reference evidence="1" key="1">
    <citation type="journal article" date="2020" name="mSystems">
        <title>Genome- and Community-Level Interaction Insights into Carbon Utilization and Element Cycling Functions of Hydrothermarchaeota in Hydrothermal Sediment.</title>
        <authorList>
            <person name="Zhou Z."/>
            <person name="Liu Y."/>
            <person name="Xu W."/>
            <person name="Pan J."/>
            <person name="Luo Z.H."/>
            <person name="Li M."/>
        </authorList>
    </citation>
    <scope>NUCLEOTIDE SEQUENCE [LARGE SCALE GENOMIC DNA]</scope>
    <source>
        <strain evidence="1">SpSt-776</strain>
    </source>
</reference>
<accession>A0A7C3WUE6</accession>
<proteinExistence type="predicted"/>
<dbReference type="Gene3D" id="1.25.40.10">
    <property type="entry name" value="Tetratricopeptide repeat domain"/>
    <property type="match status" value="1"/>
</dbReference>
<protein>
    <recommendedName>
        <fullName evidence="2">Tetratricopeptide repeat protein</fullName>
    </recommendedName>
</protein>
<evidence type="ECO:0000313" key="1">
    <source>
        <dbReference type="EMBL" id="HGB15637.1"/>
    </source>
</evidence>
<gene>
    <name evidence="1" type="ORF">ENV62_10445</name>
</gene>
<dbReference type="SUPFAM" id="SSF48452">
    <property type="entry name" value="TPR-like"/>
    <property type="match status" value="1"/>
</dbReference>
<comment type="caution">
    <text evidence="1">The sequence shown here is derived from an EMBL/GenBank/DDBJ whole genome shotgun (WGS) entry which is preliminary data.</text>
</comment>
<sequence>MALAGQAETQGWVDLALKVYTFTASLFPDSPHAMRARLKRLTLEFYSDLGSVDPFSAFQTFLERLSPLSSGFSPEDLQEPLAAGWQAIGEAAGRQTSAFASALEKALALWEMHPPGAQPPQGALVLGQLLKNQGLFEEAGVLLSQAYDQGAGQVRIRALFELLHWTWNSRALPGFLEALKHWSQKTPEFILALKTWRLQLGPDECPDSDCLSAALADGLQELSPDASVPSASGQMPVIADRHLREVLLSQPLPAPLQDYFAYGAARRLCRRGKFSEARRLYQNILARTADREVSLFLWDRLGLLHLRQSQWELAQDIFQNLEKEPSRFWQLVARTRQLDLELNRLLAAAPLR</sequence>
<evidence type="ECO:0008006" key="2">
    <source>
        <dbReference type="Google" id="ProtNLM"/>
    </source>
</evidence>
<dbReference type="AlphaFoldDB" id="A0A7C3WUE6"/>
<name>A0A7C3WUE6_9BACT</name>
<dbReference type="InterPro" id="IPR011990">
    <property type="entry name" value="TPR-like_helical_dom_sf"/>
</dbReference>